<keyword evidence="2" id="KW-1133">Transmembrane helix</keyword>
<keyword evidence="2" id="KW-0472">Membrane</keyword>
<feature type="compositionally biased region" description="Basic and acidic residues" evidence="1">
    <location>
        <begin position="54"/>
        <end position="71"/>
    </location>
</feature>
<feature type="region of interest" description="Disordered" evidence="1">
    <location>
        <begin position="1"/>
        <end position="104"/>
    </location>
</feature>
<dbReference type="RefSeq" id="WP_188684465.1">
    <property type="nucleotide sequence ID" value="NZ_BMIS01000006.1"/>
</dbReference>
<organism evidence="3 4">
    <name type="scientific">Nesterenkonia cremea</name>
    <dbReference type="NCBI Taxonomy" id="1882340"/>
    <lineage>
        <taxon>Bacteria</taxon>
        <taxon>Bacillati</taxon>
        <taxon>Actinomycetota</taxon>
        <taxon>Actinomycetes</taxon>
        <taxon>Micrococcales</taxon>
        <taxon>Micrococcaceae</taxon>
        <taxon>Nesterenkonia</taxon>
    </lineage>
</organism>
<evidence type="ECO:0000313" key="4">
    <source>
        <dbReference type="Proteomes" id="UP000633136"/>
    </source>
</evidence>
<proteinExistence type="predicted"/>
<evidence type="ECO:0000256" key="2">
    <source>
        <dbReference type="SAM" id="Phobius"/>
    </source>
</evidence>
<comment type="caution">
    <text evidence="3">The sequence shown here is derived from an EMBL/GenBank/DDBJ whole genome shotgun (WGS) entry which is preliminary data.</text>
</comment>
<keyword evidence="2" id="KW-0812">Transmembrane</keyword>
<keyword evidence="4" id="KW-1185">Reference proteome</keyword>
<feature type="compositionally biased region" description="Low complexity" evidence="1">
    <location>
        <begin position="90"/>
        <end position="101"/>
    </location>
</feature>
<evidence type="ECO:0000313" key="3">
    <source>
        <dbReference type="EMBL" id="GGE69386.1"/>
    </source>
</evidence>
<sequence length="164" mass="17603">MSPTQNPSEEPTRQVRRPAPQQTDPAATMPMPPEPENIDELLADSLKAQSEQDFTWKEPEKKPRWWQRAEAEQGTEAGDSGGALSTAQHSAPMTAPASSSSQKSGPRLGQLVFAAMCLILALWTVMTVLFGVFLDPLLVALGICTLAGLALVVGGLLPRSGRRI</sequence>
<name>A0A917ARP3_9MICC</name>
<dbReference type="AlphaFoldDB" id="A0A917ARP3"/>
<feature type="transmembrane region" description="Helical" evidence="2">
    <location>
        <begin position="111"/>
        <end position="131"/>
    </location>
</feature>
<accession>A0A917ARP3</accession>
<reference evidence="3" key="2">
    <citation type="submission" date="2020-09" db="EMBL/GenBank/DDBJ databases">
        <authorList>
            <person name="Sun Q."/>
            <person name="Zhou Y."/>
        </authorList>
    </citation>
    <scope>NUCLEOTIDE SEQUENCE</scope>
    <source>
        <strain evidence="3">CGMCC 1.15388</strain>
    </source>
</reference>
<evidence type="ECO:0000256" key="1">
    <source>
        <dbReference type="SAM" id="MobiDB-lite"/>
    </source>
</evidence>
<feature type="transmembrane region" description="Helical" evidence="2">
    <location>
        <begin position="137"/>
        <end position="157"/>
    </location>
</feature>
<gene>
    <name evidence="3" type="ORF">GCM10011401_15920</name>
</gene>
<reference evidence="3" key="1">
    <citation type="journal article" date="2014" name="Int. J. Syst. Evol. Microbiol.">
        <title>Complete genome sequence of Corynebacterium casei LMG S-19264T (=DSM 44701T), isolated from a smear-ripened cheese.</title>
        <authorList>
            <consortium name="US DOE Joint Genome Institute (JGI-PGF)"/>
            <person name="Walter F."/>
            <person name="Albersmeier A."/>
            <person name="Kalinowski J."/>
            <person name="Ruckert C."/>
        </authorList>
    </citation>
    <scope>NUCLEOTIDE SEQUENCE</scope>
    <source>
        <strain evidence="3">CGMCC 1.15388</strain>
    </source>
</reference>
<dbReference type="Proteomes" id="UP000633136">
    <property type="component" value="Unassembled WGS sequence"/>
</dbReference>
<protein>
    <submittedName>
        <fullName evidence="3">Uncharacterized protein</fullName>
    </submittedName>
</protein>
<dbReference type="EMBL" id="BMIS01000006">
    <property type="protein sequence ID" value="GGE69386.1"/>
    <property type="molecule type" value="Genomic_DNA"/>
</dbReference>